<dbReference type="AlphaFoldDB" id="A0A9P0GK32"/>
<dbReference type="OrthoDB" id="6369184at2759"/>
<dbReference type="Proteomes" id="UP001153636">
    <property type="component" value="Chromosome 7"/>
</dbReference>
<dbReference type="PROSITE" id="PS01180">
    <property type="entry name" value="CUB"/>
    <property type="match status" value="3"/>
</dbReference>
<feature type="domain" description="CUB" evidence="4">
    <location>
        <begin position="439"/>
        <end position="561"/>
    </location>
</feature>
<evidence type="ECO:0000256" key="3">
    <source>
        <dbReference type="SAM" id="SignalP"/>
    </source>
</evidence>
<proteinExistence type="predicted"/>
<dbReference type="SMART" id="SM00042">
    <property type="entry name" value="CUB"/>
    <property type="match status" value="2"/>
</dbReference>
<dbReference type="EMBL" id="OV651819">
    <property type="protein sequence ID" value="CAH1113902.1"/>
    <property type="molecule type" value="Genomic_DNA"/>
</dbReference>
<dbReference type="Pfam" id="PF00431">
    <property type="entry name" value="CUB"/>
    <property type="match status" value="2"/>
</dbReference>
<dbReference type="CDD" id="cd00041">
    <property type="entry name" value="CUB"/>
    <property type="match status" value="2"/>
</dbReference>
<dbReference type="PANTHER" id="PTHR24255">
    <property type="entry name" value="COMPLEMENT COMPONENT 1, S SUBCOMPONENT-RELATED"/>
    <property type="match status" value="1"/>
</dbReference>
<feature type="domain" description="CUB" evidence="4">
    <location>
        <begin position="38"/>
        <end position="148"/>
    </location>
</feature>
<dbReference type="GO" id="GO:0004252">
    <property type="term" value="F:serine-type endopeptidase activity"/>
    <property type="evidence" value="ECO:0007669"/>
    <property type="project" value="TreeGrafter"/>
</dbReference>
<protein>
    <recommendedName>
        <fullName evidence="4">CUB domain-containing protein</fullName>
    </recommendedName>
</protein>
<dbReference type="InterPro" id="IPR000859">
    <property type="entry name" value="CUB_dom"/>
</dbReference>
<sequence length="707" mass="82359">MITFTFIIFLFFTSINQSIQNVELAQNRQKLQQDKIICGSVFTEKLFYLQSPDYPENYPSNVNCEYILKNPDECPTYFKLNFLVFRLENSVGCDRDKLIIQDQDVLCGNGPENPEGNAYFSNDGTLNVRFITDGNGTSSGFKILVNRTDCENDIRRTTTDVTETFETSTLEQELSTLPFRPFHLPIQPAHEGKLPHCCLNTYNSRRFLITSPNFPNSLNAKFECAIQIQKANQNICRLRLSFLYFYLGSSNYNNCPYGYLKIDGKLICGCNQELKLTTTFENDNIKNLIFKSDQTNVNSRTGFIIEVIQDECPTKYYPASKNDVNNAKEDYRYIVPRFGEQSYIEQAQLVHQKTEITNNNPSSSKFVNVPKLVKTFYYFTEPDYNALPLEPRENEPTTFIDTTTINSVVTNLNSNECMNWNSFQLQNLLNRYGTNLQTCRRTEDNSDSERRDCVELDYLNGYFKSPGYPFFYPKNLNICYRFRKQTGYCGVRLFMADFKIENSYGCHKDYILLENGNKYCGKRLFGQYLTFDLTYKNHVDMIFVTDTFFCGRGFFGTYRQLHCQTNPDYTTIRPDFTTTTTLRPFPICDRYITDRAFELEVGQDLEKCIFQIRRLSKNVCKINLYLEKFDLFCGSEALELDKMMLCGHLSGRKLSVNFEDNNDLIQIIYQSSLTNKYEDYKFRIFGEQITDDCLFPDPPVQRFVKNS</sequence>
<comment type="caution">
    <text evidence="2">Lacks conserved residue(s) required for the propagation of feature annotation.</text>
</comment>
<keyword evidence="1" id="KW-1015">Disulfide bond</keyword>
<dbReference type="SUPFAM" id="SSF49854">
    <property type="entry name" value="Spermadhesin, CUB domain"/>
    <property type="match status" value="3"/>
</dbReference>
<evidence type="ECO:0000256" key="1">
    <source>
        <dbReference type="ARBA" id="ARBA00023157"/>
    </source>
</evidence>
<dbReference type="PANTHER" id="PTHR24255:SF31">
    <property type="entry name" value="CUBILIN-LIKE PROTEIN"/>
    <property type="match status" value="1"/>
</dbReference>
<accession>A0A9P0GK32</accession>
<name>A0A9P0GK32_9CUCU</name>
<feature type="chain" id="PRO_5040430302" description="CUB domain-containing protein" evidence="3">
    <location>
        <begin position="19"/>
        <end position="707"/>
    </location>
</feature>
<reference evidence="5" key="1">
    <citation type="submission" date="2022-01" db="EMBL/GenBank/DDBJ databases">
        <authorList>
            <person name="King R."/>
        </authorList>
    </citation>
    <scope>NUCLEOTIDE SEQUENCE</scope>
</reference>
<evidence type="ECO:0000256" key="2">
    <source>
        <dbReference type="PROSITE-ProRule" id="PRU00059"/>
    </source>
</evidence>
<organism evidence="5 6">
    <name type="scientific">Psylliodes chrysocephalus</name>
    <dbReference type="NCBI Taxonomy" id="3402493"/>
    <lineage>
        <taxon>Eukaryota</taxon>
        <taxon>Metazoa</taxon>
        <taxon>Ecdysozoa</taxon>
        <taxon>Arthropoda</taxon>
        <taxon>Hexapoda</taxon>
        <taxon>Insecta</taxon>
        <taxon>Pterygota</taxon>
        <taxon>Neoptera</taxon>
        <taxon>Endopterygota</taxon>
        <taxon>Coleoptera</taxon>
        <taxon>Polyphaga</taxon>
        <taxon>Cucujiformia</taxon>
        <taxon>Chrysomeloidea</taxon>
        <taxon>Chrysomelidae</taxon>
        <taxon>Galerucinae</taxon>
        <taxon>Alticini</taxon>
        <taxon>Psylliodes</taxon>
    </lineage>
</organism>
<evidence type="ECO:0000259" key="4">
    <source>
        <dbReference type="PROSITE" id="PS01180"/>
    </source>
</evidence>
<feature type="domain" description="CUB" evidence="4">
    <location>
        <begin position="198"/>
        <end position="310"/>
    </location>
</feature>
<gene>
    <name evidence="5" type="ORF">PSYICH_LOCUS13663</name>
</gene>
<keyword evidence="6" id="KW-1185">Reference proteome</keyword>
<keyword evidence="3" id="KW-0732">Signal</keyword>
<dbReference type="GO" id="GO:0005615">
    <property type="term" value="C:extracellular space"/>
    <property type="evidence" value="ECO:0007669"/>
    <property type="project" value="TreeGrafter"/>
</dbReference>
<feature type="signal peptide" evidence="3">
    <location>
        <begin position="1"/>
        <end position="18"/>
    </location>
</feature>
<evidence type="ECO:0000313" key="5">
    <source>
        <dbReference type="EMBL" id="CAH1113902.1"/>
    </source>
</evidence>
<dbReference type="InterPro" id="IPR035914">
    <property type="entry name" value="Sperma_CUB_dom_sf"/>
</dbReference>
<dbReference type="Gene3D" id="2.60.120.290">
    <property type="entry name" value="Spermadhesin, CUB domain"/>
    <property type="match status" value="3"/>
</dbReference>
<evidence type="ECO:0000313" key="6">
    <source>
        <dbReference type="Proteomes" id="UP001153636"/>
    </source>
</evidence>